<accession>A0AA43QPZ3</accession>
<dbReference type="AlphaFoldDB" id="A0AA43QPZ3"/>
<name>A0AA43QPZ3_9LECA</name>
<keyword evidence="2" id="KW-1185">Reference proteome</keyword>
<organism evidence="1 2">
    <name type="scientific">Ramalina farinacea</name>
    <dbReference type="NCBI Taxonomy" id="258253"/>
    <lineage>
        <taxon>Eukaryota</taxon>
        <taxon>Fungi</taxon>
        <taxon>Dikarya</taxon>
        <taxon>Ascomycota</taxon>
        <taxon>Pezizomycotina</taxon>
        <taxon>Lecanoromycetes</taxon>
        <taxon>OSLEUM clade</taxon>
        <taxon>Lecanoromycetidae</taxon>
        <taxon>Lecanorales</taxon>
        <taxon>Lecanorineae</taxon>
        <taxon>Ramalinaceae</taxon>
        <taxon>Ramalina</taxon>
    </lineage>
</organism>
<gene>
    <name evidence="1" type="ORF">OHK93_001686</name>
</gene>
<comment type="caution">
    <text evidence="1">The sequence shown here is derived from an EMBL/GenBank/DDBJ whole genome shotgun (WGS) entry which is preliminary data.</text>
</comment>
<reference evidence="1" key="1">
    <citation type="journal article" date="2023" name="Genome Biol. Evol.">
        <title>First Whole Genome Sequence and Flow Cytometry Genome Size Data for the Lichen-Forming Fungus Ramalina farinacea (Ascomycota).</title>
        <authorList>
            <person name="Llewellyn T."/>
            <person name="Mian S."/>
            <person name="Hill R."/>
            <person name="Leitch I.J."/>
            <person name="Gaya E."/>
        </authorList>
    </citation>
    <scope>NUCLEOTIDE SEQUENCE</scope>
    <source>
        <strain evidence="1">LIQ254RAFAR</strain>
    </source>
</reference>
<dbReference type="Proteomes" id="UP001161017">
    <property type="component" value="Unassembled WGS sequence"/>
</dbReference>
<sequence>MEQISNFFANSPQSFSWPATYCRQRLVDLAASEVQLSRDWLLPNTLYNPPFVPQLSEDEQAELRLFVQTGRIYTHYVFRDYRTAAFIRLACGELFEQRHREPELWRAKYHTARDATSHRRQGMKDRWLQWRQETTERRERLEAAQRQRLVTDEEIAGWEDG</sequence>
<evidence type="ECO:0000313" key="1">
    <source>
        <dbReference type="EMBL" id="MDI1490483.1"/>
    </source>
</evidence>
<evidence type="ECO:0000313" key="2">
    <source>
        <dbReference type="Proteomes" id="UP001161017"/>
    </source>
</evidence>
<proteinExistence type="predicted"/>
<protein>
    <submittedName>
        <fullName evidence="1">Uncharacterized protein</fullName>
    </submittedName>
</protein>
<dbReference type="EMBL" id="JAPUFD010000012">
    <property type="protein sequence ID" value="MDI1490483.1"/>
    <property type="molecule type" value="Genomic_DNA"/>
</dbReference>